<keyword evidence="4 7" id="KW-0863">Zinc-finger</keyword>
<protein>
    <recommendedName>
        <fullName evidence="9">C2H2-type domain-containing protein</fullName>
    </recommendedName>
</protein>
<accession>A0A8T0G2Q3</accession>
<dbReference type="InterPro" id="IPR013087">
    <property type="entry name" value="Znf_C2H2_type"/>
</dbReference>
<feature type="region of interest" description="Disordered" evidence="8">
    <location>
        <begin position="580"/>
        <end position="668"/>
    </location>
</feature>
<proteinExistence type="predicted"/>
<dbReference type="AlphaFoldDB" id="A0A8T0G2Q3"/>
<feature type="compositionally biased region" description="Polar residues" evidence="8">
    <location>
        <begin position="67"/>
        <end position="77"/>
    </location>
</feature>
<dbReference type="GO" id="GO:0005634">
    <property type="term" value="C:nucleus"/>
    <property type="evidence" value="ECO:0007669"/>
    <property type="project" value="UniProtKB-SubCell"/>
</dbReference>
<organism evidence="10 11">
    <name type="scientific">Argiope bruennichi</name>
    <name type="common">Wasp spider</name>
    <name type="synonym">Aranea bruennichi</name>
    <dbReference type="NCBI Taxonomy" id="94029"/>
    <lineage>
        <taxon>Eukaryota</taxon>
        <taxon>Metazoa</taxon>
        <taxon>Ecdysozoa</taxon>
        <taxon>Arthropoda</taxon>
        <taxon>Chelicerata</taxon>
        <taxon>Arachnida</taxon>
        <taxon>Araneae</taxon>
        <taxon>Araneomorphae</taxon>
        <taxon>Entelegynae</taxon>
        <taxon>Araneoidea</taxon>
        <taxon>Araneidae</taxon>
        <taxon>Argiope</taxon>
    </lineage>
</organism>
<reference evidence="10" key="2">
    <citation type="submission" date="2020-06" db="EMBL/GenBank/DDBJ databases">
        <authorList>
            <person name="Sheffer M."/>
        </authorList>
    </citation>
    <scope>NUCLEOTIDE SEQUENCE</scope>
</reference>
<evidence type="ECO:0000313" key="11">
    <source>
        <dbReference type="Proteomes" id="UP000807504"/>
    </source>
</evidence>
<dbReference type="PROSITE" id="PS50157">
    <property type="entry name" value="ZINC_FINGER_C2H2_2"/>
    <property type="match status" value="2"/>
</dbReference>
<evidence type="ECO:0000256" key="5">
    <source>
        <dbReference type="ARBA" id="ARBA00022833"/>
    </source>
</evidence>
<dbReference type="PROSITE" id="PS00028">
    <property type="entry name" value="ZINC_FINGER_C2H2_1"/>
    <property type="match status" value="3"/>
</dbReference>
<feature type="compositionally biased region" description="Polar residues" evidence="8">
    <location>
        <begin position="626"/>
        <end position="643"/>
    </location>
</feature>
<evidence type="ECO:0000256" key="3">
    <source>
        <dbReference type="ARBA" id="ARBA00022737"/>
    </source>
</evidence>
<sequence length="1016" mass="109305">MSTPNKVSGNMSFPATASLVSPPKTIALPSVVLPPRLPNGTNVGPPLPLDKMCMGNNPSALDRVQPPSRNSDPSTALNCPDPSQCDTKVLSDSTTSCSCLGTTETKPGSAVCERTRSKLAAKKQIEASASPLLKPQAVPPASQQNSTWGSLKLPLGSPLATEECTDLVAAPVSESLPLGTSTTAGNLPHVVPCPEEKSDKDACLKAHPTVPQCPDERPNFSLGSLGLHNLPSESSPVMAQSPPTSLEDQLFLSPSPEKQDVQEVVTLSDSPLAKVPDFPSEWTKMFLGLLSGPPPAKAFASLPPVAKSTCKYCELVLSSPVSLKLHLEEVHLIRSPTKSAAPEAPTRSNPAMRLLPQFVCEKCKEAFHFKPSLLAHRCLASADASPKSPLGSDPPEQASSPAKAKRPATSTSSQSVSKSGSLSYAAATSRKQPANPPPRPAFQCPRCLAFFSMRSAYVLHKCPKSPAASSAPGDTSSRFCCDCKILFVNKKALREHNYNIHNPLRPAQPSVPVVKAAPPTQQPKTADRSNSFSCVRNLSGALGVSTPSTPPEPRPLLPCASCNFLAKTRKGLRFHRYRQHSVPIAKRSTSRSQDHVLPPTPQDAKIISPPSSGASNTIYPDRAGCSSVQENSNRPSTSQSVVQSPDLAHVSSSSRQSTRHTPAPDNIPSELCRIGNSVNILFPIEGCLSCPEPDCSSSFVSKSWNSMKGNVLRHFRREHSIQIEISYFWCALCKCRIAKAPSSHSCLKNSRPILPPLVPFNWRCDTCSASFTSENGLKNHSASHVKDSIASSGPQLQLAGPKRRRRRRLGVNPNAASNVDESISHPSAVLLPPNTILPTPPPSNNASGEDTSLLAPYIAVLDEMLAVDPDENTYNYFQSTLEQALAEIYSSVVPGGPGRRGPSKLGDERIDIEYAEVCQKLYRRNKRRAIREITGVSWEICCIPTSTLDAYFRDAWGRSDFAPGFYAACSDQREPLLASQFTPAEVEKKIKKAENTAPGPDRLTYIGGRFQVPRNF</sequence>
<evidence type="ECO:0000256" key="4">
    <source>
        <dbReference type="ARBA" id="ARBA00022771"/>
    </source>
</evidence>
<keyword evidence="5" id="KW-0862">Zinc</keyword>
<keyword evidence="2" id="KW-0479">Metal-binding</keyword>
<feature type="compositionally biased region" description="Polar residues" evidence="8">
    <location>
        <begin position="650"/>
        <end position="660"/>
    </location>
</feature>
<comment type="caution">
    <text evidence="10">The sequence shown here is derived from an EMBL/GenBank/DDBJ whole genome shotgun (WGS) entry which is preliminary data.</text>
</comment>
<evidence type="ECO:0000256" key="7">
    <source>
        <dbReference type="PROSITE-ProRule" id="PRU00042"/>
    </source>
</evidence>
<comment type="subcellular location">
    <subcellularLocation>
        <location evidence="1">Nucleus</location>
    </subcellularLocation>
</comment>
<evidence type="ECO:0000259" key="9">
    <source>
        <dbReference type="PROSITE" id="PS50157"/>
    </source>
</evidence>
<evidence type="ECO:0000256" key="8">
    <source>
        <dbReference type="SAM" id="MobiDB-lite"/>
    </source>
</evidence>
<feature type="region of interest" description="Disordered" evidence="8">
    <location>
        <begin position="55"/>
        <end position="78"/>
    </location>
</feature>
<name>A0A8T0G2Q3_ARGBR</name>
<dbReference type="PANTHER" id="PTHR24406">
    <property type="entry name" value="TRANSCRIPTIONAL REPRESSOR CTCFL-RELATED"/>
    <property type="match status" value="1"/>
</dbReference>
<feature type="region of interest" description="Disordered" evidence="8">
    <location>
        <begin position="782"/>
        <end position="826"/>
    </location>
</feature>
<feature type="compositionally biased region" description="Low complexity" evidence="8">
    <location>
        <begin position="410"/>
        <end position="423"/>
    </location>
</feature>
<dbReference type="EMBL" id="JABXBU010000001">
    <property type="protein sequence ID" value="KAF8797216.1"/>
    <property type="molecule type" value="Genomic_DNA"/>
</dbReference>
<evidence type="ECO:0000256" key="2">
    <source>
        <dbReference type="ARBA" id="ARBA00022723"/>
    </source>
</evidence>
<gene>
    <name evidence="10" type="ORF">HNY73_001504</name>
</gene>
<evidence type="ECO:0000256" key="1">
    <source>
        <dbReference type="ARBA" id="ARBA00004123"/>
    </source>
</evidence>
<dbReference type="InterPro" id="IPR050888">
    <property type="entry name" value="ZnF_C2H2-type_TF"/>
</dbReference>
<feature type="domain" description="C2H2-type" evidence="9">
    <location>
        <begin position="478"/>
        <end position="506"/>
    </location>
</feature>
<evidence type="ECO:0000256" key="6">
    <source>
        <dbReference type="ARBA" id="ARBA00023242"/>
    </source>
</evidence>
<dbReference type="SMART" id="SM00355">
    <property type="entry name" value="ZnF_C2H2"/>
    <property type="match status" value="6"/>
</dbReference>
<keyword evidence="11" id="KW-1185">Reference proteome</keyword>
<keyword evidence="6" id="KW-0539">Nucleus</keyword>
<feature type="region of interest" description="Disordered" evidence="8">
    <location>
        <begin position="385"/>
        <end position="439"/>
    </location>
</feature>
<keyword evidence="3" id="KW-0677">Repeat</keyword>
<dbReference type="GO" id="GO:0008270">
    <property type="term" value="F:zinc ion binding"/>
    <property type="evidence" value="ECO:0007669"/>
    <property type="project" value="UniProtKB-KW"/>
</dbReference>
<feature type="compositionally biased region" description="Polar residues" evidence="8">
    <location>
        <begin position="814"/>
        <end position="825"/>
    </location>
</feature>
<evidence type="ECO:0000313" key="10">
    <source>
        <dbReference type="EMBL" id="KAF8797216.1"/>
    </source>
</evidence>
<feature type="domain" description="C2H2-type" evidence="9">
    <location>
        <begin position="762"/>
        <end position="789"/>
    </location>
</feature>
<feature type="compositionally biased region" description="Polar residues" evidence="8">
    <location>
        <begin position="609"/>
        <end position="618"/>
    </location>
</feature>
<reference evidence="10" key="1">
    <citation type="journal article" date="2020" name="bioRxiv">
        <title>Chromosome-level reference genome of the European wasp spider Argiope bruennichi: a resource for studies on range expansion and evolutionary adaptation.</title>
        <authorList>
            <person name="Sheffer M.M."/>
            <person name="Hoppe A."/>
            <person name="Krehenwinkel H."/>
            <person name="Uhl G."/>
            <person name="Kuss A.W."/>
            <person name="Jensen L."/>
            <person name="Jensen C."/>
            <person name="Gillespie R.G."/>
            <person name="Hoff K.J."/>
            <person name="Prost S."/>
        </authorList>
    </citation>
    <scope>NUCLEOTIDE SEQUENCE</scope>
</reference>
<dbReference type="Proteomes" id="UP000807504">
    <property type="component" value="Unassembled WGS sequence"/>
</dbReference>